<reference evidence="2" key="1">
    <citation type="submission" date="2021-01" db="EMBL/GenBank/DDBJ databases">
        <authorList>
            <person name="Zahm M."/>
            <person name="Roques C."/>
            <person name="Cabau C."/>
            <person name="Klopp C."/>
            <person name="Donnadieu C."/>
            <person name="Jouanno E."/>
            <person name="Lampietro C."/>
            <person name="Louis A."/>
            <person name="Herpin A."/>
            <person name="Echchiki A."/>
            <person name="Berthelot C."/>
            <person name="Parey E."/>
            <person name="Roest-Crollius H."/>
            <person name="Braasch I."/>
            <person name="Postlethwait J."/>
            <person name="Bobe J."/>
            <person name="Montfort J."/>
            <person name="Bouchez O."/>
            <person name="Begum T."/>
            <person name="Mejri S."/>
            <person name="Adams A."/>
            <person name="Chen W.-J."/>
            <person name="Guiguen Y."/>
        </authorList>
    </citation>
    <scope>NUCLEOTIDE SEQUENCE</scope>
    <source>
        <tissue evidence="2">Blood</tissue>
    </source>
</reference>
<accession>A0A8T3CRL6</accession>
<comment type="caution">
    <text evidence="2">The sequence shown here is derived from an EMBL/GenBank/DDBJ whole genome shotgun (WGS) entry which is preliminary data.</text>
</comment>
<dbReference type="AlphaFoldDB" id="A0A8T3CRL6"/>
<feature type="compositionally biased region" description="Basic and acidic residues" evidence="1">
    <location>
        <begin position="198"/>
        <end position="209"/>
    </location>
</feature>
<protein>
    <submittedName>
        <fullName evidence="2">Uncharacterized protein</fullName>
    </submittedName>
</protein>
<organism evidence="2 3">
    <name type="scientific">Albula goreensis</name>
    <dbReference type="NCBI Taxonomy" id="1534307"/>
    <lineage>
        <taxon>Eukaryota</taxon>
        <taxon>Metazoa</taxon>
        <taxon>Chordata</taxon>
        <taxon>Craniata</taxon>
        <taxon>Vertebrata</taxon>
        <taxon>Euteleostomi</taxon>
        <taxon>Actinopterygii</taxon>
        <taxon>Neopterygii</taxon>
        <taxon>Teleostei</taxon>
        <taxon>Albuliformes</taxon>
        <taxon>Albulidae</taxon>
        <taxon>Albula</taxon>
    </lineage>
</organism>
<feature type="compositionally biased region" description="Polar residues" evidence="1">
    <location>
        <begin position="210"/>
        <end position="227"/>
    </location>
</feature>
<evidence type="ECO:0000256" key="1">
    <source>
        <dbReference type="SAM" id="MobiDB-lite"/>
    </source>
</evidence>
<evidence type="ECO:0000313" key="2">
    <source>
        <dbReference type="EMBL" id="KAI1887823.1"/>
    </source>
</evidence>
<name>A0A8T3CRL6_9TELE</name>
<feature type="region of interest" description="Disordered" evidence="1">
    <location>
        <begin position="198"/>
        <end position="228"/>
    </location>
</feature>
<dbReference type="OrthoDB" id="654211at2759"/>
<dbReference type="Proteomes" id="UP000829720">
    <property type="component" value="Unassembled WGS sequence"/>
</dbReference>
<gene>
    <name evidence="2" type="ORF">AGOR_G00194410</name>
</gene>
<keyword evidence="3" id="KW-1185">Reference proteome</keyword>
<dbReference type="EMBL" id="JAERUA010000018">
    <property type="protein sequence ID" value="KAI1887823.1"/>
    <property type="molecule type" value="Genomic_DNA"/>
</dbReference>
<sequence length="248" mass="27649">MATGVNLNFHSQLRSILDILAVKAVKEISKLVDDGFAVLHVEISRRQEENEALKCKIQTMELQIAGAPEKPAKCRSSVQCDLFKTTDSLLVKQINAGLWEDGELNAEQEETPEEPGGMKGECADMEARRTEPLLIKEERLEEDSVLLGEMNIREKRAVDLRACAGERSCVQETQGKPANHTEEVSEMHSTRYCVREVGERQSSLKRDPDNSNINKRTQHGGSDSSLGDCTIWSLSPLCLKEPISRDLS</sequence>
<evidence type="ECO:0000313" key="3">
    <source>
        <dbReference type="Proteomes" id="UP000829720"/>
    </source>
</evidence>
<proteinExistence type="predicted"/>